<keyword evidence="2" id="KW-1185">Reference proteome</keyword>
<evidence type="ECO:0000313" key="2">
    <source>
        <dbReference type="Proteomes" id="UP000184609"/>
    </source>
</evidence>
<sequence>MRAIFKNLLFILVAMPILTLTSCKDDDEPCTESTWYQDSDGDGLGNPDVSVSACEQPDGYVSNDDDDDDTGSTGALDCTEYTGYDLVECLANSFLGTLSSSQLDEAQLTYSVSTAQEWSNLPVGNVPRPGIGLEDLSTTQLAAAKALLVAASGETENEGYDEMMQTLNADDYLNNVGGNGYGSGLYYLAILGTPSSSGTWEVMFGGHHYAFGNTYTDGELVAGTPSFRGIEPFGTFTWDGESNQPLNQEQEAFAALLQSFSDSELATAKLSGSWSDILGGPGEDDNFPSTYSGIKVSALSDSQKELVKTAIKTYVLDITDADAVLIYETYVDELDETYVAYSGTTGVETVGDYVRIDGPSVWIEYSVQNGIILSDPHPHSVWRDKGNDYGGN</sequence>
<organism evidence="1 2">
    <name type="scientific">Algoriphagus zhangzhouensis</name>
    <dbReference type="NCBI Taxonomy" id="1073327"/>
    <lineage>
        <taxon>Bacteria</taxon>
        <taxon>Pseudomonadati</taxon>
        <taxon>Bacteroidota</taxon>
        <taxon>Cytophagia</taxon>
        <taxon>Cytophagales</taxon>
        <taxon>Cyclobacteriaceae</taxon>
        <taxon>Algoriphagus</taxon>
    </lineage>
</organism>
<dbReference type="RefSeq" id="WP_083586455.1">
    <property type="nucleotide sequence ID" value="NZ_FRXN01000003.1"/>
</dbReference>
<dbReference type="OrthoDB" id="581140at2"/>
<dbReference type="Pfam" id="PF12006">
    <property type="entry name" value="DUF3500"/>
    <property type="match status" value="1"/>
</dbReference>
<dbReference type="PROSITE" id="PS51257">
    <property type="entry name" value="PROKAR_LIPOPROTEIN"/>
    <property type="match status" value="1"/>
</dbReference>
<reference evidence="2" key="1">
    <citation type="submission" date="2016-12" db="EMBL/GenBank/DDBJ databases">
        <authorList>
            <person name="Varghese N."/>
            <person name="Submissions S."/>
        </authorList>
    </citation>
    <scope>NUCLEOTIDE SEQUENCE [LARGE SCALE GENOMIC DNA]</scope>
    <source>
        <strain evidence="2">DSM 25035</strain>
    </source>
</reference>
<dbReference type="Proteomes" id="UP000184609">
    <property type="component" value="Unassembled WGS sequence"/>
</dbReference>
<accession>A0A1M7ZEI9</accession>
<name>A0A1M7ZEI9_9BACT</name>
<dbReference type="STRING" id="1073327.SAMN04488108_2677"/>
<dbReference type="PANTHER" id="PTHR37489">
    <property type="entry name" value="DUF3500 DOMAIN-CONTAINING PROTEIN"/>
    <property type="match status" value="1"/>
</dbReference>
<dbReference type="EMBL" id="FRXN01000003">
    <property type="protein sequence ID" value="SHO63325.1"/>
    <property type="molecule type" value="Genomic_DNA"/>
</dbReference>
<gene>
    <name evidence="1" type="ORF">SAMN04488108_2677</name>
</gene>
<dbReference type="PANTHER" id="PTHR37489:SF1">
    <property type="entry name" value="DUF3500 DOMAIN-CONTAINING PROTEIN"/>
    <property type="match status" value="1"/>
</dbReference>
<evidence type="ECO:0000313" key="1">
    <source>
        <dbReference type="EMBL" id="SHO63325.1"/>
    </source>
</evidence>
<dbReference type="InterPro" id="IPR021889">
    <property type="entry name" value="DUF3500"/>
</dbReference>
<proteinExistence type="predicted"/>
<dbReference type="AlphaFoldDB" id="A0A1M7ZEI9"/>
<protein>
    <recommendedName>
        <fullName evidence="3">DUF3500 domain-containing protein</fullName>
    </recommendedName>
</protein>
<evidence type="ECO:0008006" key="3">
    <source>
        <dbReference type="Google" id="ProtNLM"/>
    </source>
</evidence>